<evidence type="ECO:0000313" key="2">
    <source>
        <dbReference type="EMBL" id="ORD99570.1"/>
    </source>
</evidence>
<accession>A0A1X0QIG3</accession>
<name>A0A1X0QIG3_9MICR</name>
<proteinExistence type="predicted"/>
<dbReference type="AlphaFoldDB" id="A0A1X0QIG3"/>
<protein>
    <submittedName>
        <fullName evidence="2">Uncharacterized protein</fullName>
    </submittedName>
</protein>
<comment type="caution">
    <text evidence="2">The sequence shown here is derived from an EMBL/GenBank/DDBJ whole genome shotgun (WGS) entry which is preliminary data.</text>
</comment>
<dbReference type="VEuPathDB" id="MicrosporidiaDB:A0H76_628"/>
<sequence length="422" mass="49319">MPKNKYKMSMRRKKNNNNEKMKISEIKVNNELDNNEIVVIDDNEIVVNLKENNKKNLLEQETKEVELIEENKIKEEVLDDFIDDTIVLEKAPNEELENIKEAFKSINIKDLSLDGDEFESVKTNLEKSNIILSKLSDEDPIHVYMKPILNFIEGIYKNIKVVNSLRSNDRELLEKCYVCLMNNDIDGAKLCLESTTDENGVDLLKFKSIKESLLKFQSEFNILITDFKLLSKLSKIISKSNQELSTQNRILYERISKIDIDNDLKNRKLIEDANSLKDNLITLLSKHTVLDSRLENDLISRCASILNGKDKEIDKLKSDIIDLNSKITIKEDYFKANNVESLQKENKELQEVIKKLRQENINSTEDLRKLTEKNFKYKQNLILFNDEVRKLLDKDKLQSETIIKQKKLIEVMQFKLIEKAKK</sequence>
<gene>
    <name evidence="2" type="ORF">A0H76_628</name>
</gene>
<evidence type="ECO:0000313" key="3">
    <source>
        <dbReference type="Proteomes" id="UP000192501"/>
    </source>
</evidence>
<keyword evidence="1" id="KW-0175">Coiled coil</keyword>
<evidence type="ECO:0000256" key="1">
    <source>
        <dbReference type="SAM" id="Coils"/>
    </source>
</evidence>
<feature type="coiled-coil region" evidence="1">
    <location>
        <begin position="306"/>
        <end position="373"/>
    </location>
</feature>
<dbReference type="Proteomes" id="UP000192501">
    <property type="component" value="Unassembled WGS sequence"/>
</dbReference>
<reference evidence="2 3" key="1">
    <citation type="journal article" date="2017" name="Environ. Microbiol.">
        <title>Decay of the glycolytic pathway and adaptation to intranuclear parasitism within Enterocytozoonidae microsporidia.</title>
        <authorList>
            <person name="Wiredu Boakye D."/>
            <person name="Jaroenlak P."/>
            <person name="Prachumwat A."/>
            <person name="Williams T.A."/>
            <person name="Bateman K.S."/>
            <person name="Itsathitphaisarn O."/>
            <person name="Sritunyalucksana K."/>
            <person name="Paszkiewicz K.H."/>
            <person name="Moore K.A."/>
            <person name="Stentiford G.D."/>
            <person name="Williams B.A."/>
        </authorList>
    </citation>
    <scope>NUCLEOTIDE SEQUENCE [LARGE SCALE GENOMIC DNA]</scope>
    <source>
        <strain evidence="3">canceri</strain>
    </source>
</reference>
<dbReference type="VEuPathDB" id="MicrosporidiaDB:HERIO_259"/>
<dbReference type="EMBL" id="LTAI01000161">
    <property type="protein sequence ID" value="ORD99570.1"/>
    <property type="molecule type" value="Genomic_DNA"/>
</dbReference>
<organism evidence="2 3">
    <name type="scientific">Hepatospora eriocheir</name>
    <dbReference type="NCBI Taxonomy" id="1081669"/>
    <lineage>
        <taxon>Eukaryota</taxon>
        <taxon>Fungi</taxon>
        <taxon>Fungi incertae sedis</taxon>
        <taxon>Microsporidia</taxon>
        <taxon>Hepatosporidae</taxon>
        <taxon>Hepatospora</taxon>
    </lineage>
</organism>